<feature type="compositionally biased region" description="Pro residues" evidence="1">
    <location>
        <begin position="90"/>
        <end position="104"/>
    </location>
</feature>
<feature type="chain" id="PRO_5019153371" evidence="2">
    <location>
        <begin position="18"/>
        <end position="357"/>
    </location>
</feature>
<keyword evidence="2" id="KW-0732">Signal</keyword>
<dbReference type="OrthoDB" id="5097854at2759"/>
<sequence length="357" mass="38589">MKTTPLFLLSLGVLSSAGPVPEGIHPVHGVVAADTHGLVARAKGDSSASSRRKGRTLGARNRRTRRRQRQFRRNDDWTDDNDTTDDEQPGPGPVPAPAPAPTPSQPQEEQHWTDDDAHYTSCDEFPDNEQCSRLPRTHITQSPELVATSRVNNPRPTTEPLSHGDNTDNPDWETDCDSDWSDDGEHERCKTKTKIISTTTAIKKTPSSTSVPVTTAQSHGNDTNNPDYLTDCDSDWSDDGEHERCKTRTKTRGATPTKAVTKVQASATVSAAASLPTEDTDTDNPDYLTDCDSDWTDDGERERCRTKVVSVTPTATGSANAPDSEPVEVTNGAAGHPEGFKHPVAMAGFVAAVALVL</sequence>
<evidence type="ECO:0000313" key="3">
    <source>
        <dbReference type="EMBL" id="RSL39436.1"/>
    </source>
</evidence>
<proteinExistence type="predicted"/>
<feature type="compositionally biased region" description="Acidic residues" evidence="1">
    <location>
        <begin position="77"/>
        <end position="88"/>
    </location>
</feature>
<protein>
    <submittedName>
        <fullName evidence="3">Uncharacterized protein</fullName>
    </submittedName>
</protein>
<feature type="compositionally biased region" description="Acidic residues" evidence="1">
    <location>
        <begin position="278"/>
        <end position="287"/>
    </location>
</feature>
<dbReference type="EMBL" id="NKCI01000629">
    <property type="protein sequence ID" value="RSL39436.1"/>
    <property type="molecule type" value="Genomic_DNA"/>
</dbReference>
<comment type="caution">
    <text evidence="3">The sequence shown here is derived from an EMBL/GenBank/DDBJ whole genome shotgun (WGS) entry which is preliminary data.</text>
</comment>
<name>A0A428NF80_9HYPO</name>
<feature type="compositionally biased region" description="Polar residues" evidence="1">
    <location>
        <begin position="216"/>
        <end position="227"/>
    </location>
</feature>
<feature type="compositionally biased region" description="Low complexity" evidence="1">
    <location>
        <begin position="203"/>
        <end position="215"/>
    </location>
</feature>
<reference evidence="3 4" key="1">
    <citation type="submission" date="2017-06" db="EMBL/GenBank/DDBJ databases">
        <title>Comparative genomic analysis of Ambrosia Fusariam Clade fungi.</title>
        <authorList>
            <person name="Stajich J.E."/>
            <person name="Carrillo J."/>
            <person name="Kijimoto T."/>
            <person name="Eskalen A."/>
            <person name="O'Donnell K."/>
            <person name="Kasson M."/>
        </authorList>
    </citation>
    <scope>NUCLEOTIDE SEQUENCE [LARGE SCALE GENOMIC DNA]</scope>
    <source>
        <strain evidence="3 4">NRRL62584</strain>
    </source>
</reference>
<gene>
    <name evidence="3" type="ORF">CEP54_016322</name>
</gene>
<feature type="compositionally biased region" description="Acidic residues" evidence="1">
    <location>
        <begin position="168"/>
        <end position="182"/>
    </location>
</feature>
<feature type="region of interest" description="Disordered" evidence="1">
    <location>
        <begin position="203"/>
        <end position="228"/>
    </location>
</feature>
<feature type="compositionally biased region" description="Polar residues" evidence="1">
    <location>
        <begin position="138"/>
        <end position="160"/>
    </location>
</feature>
<feature type="region of interest" description="Disordered" evidence="1">
    <location>
        <begin position="313"/>
        <end position="335"/>
    </location>
</feature>
<evidence type="ECO:0000256" key="1">
    <source>
        <dbReference type="SAM" id="MobiDB-lite"/>
    </source>
</evidence>
<dbReference type="AlphaFoldDB" id="A0A428NF80"/>
<feature type="compositionally biased region" description="Basic and acidic residues" evidence="1">
    <location>
        <begin position="108"/>
        <end position="118"/>
    </location>
</feature>
<feature type="region of interest" description="Disordered" evidence="1">
    <location>
        <begin position="267"/>
        <end position="287"/>
    </location>
</feature>
<organism evidence="3 4">
    <name type="scientific">Fusarium duplospermum</name>
    <dbReference type="NCBI Taxonomy" id="1325734"/>
    <lineage>
        <taxon>Eukaryota</taxon>
        <taxon>Fungi</taxon>
        <taxon>Dikarya</taxon>
        <taxon>Ascomycota</taxon>
        <taxon>Pezizomycotina</taxon>
        <taxon>Sordariomycetes</taxon>
        <taxon>Hypocreomycetidae</taxon>
        <taxon>Hypocreales</taxon>
        <taxon>Nectriaceae</taxon>
        <taxon>Fusarium</taxon>
        <taxon>Fusarium solani species complex</taxon>
    </lineage>
</organism>
<evidence type="ECO:0000256" key="2">
    <source>
        <dbReference type="SAM" id="SignalP"/>
    </source>
</evidence>
<feature type="compositionally biased region" description="Basic residues" evidence="1">
    <location>
        <begin position="50"/>
        <end position="71"/>
    </location>
</feature>
<feature type="region of interest" description="Disordered" evidence="1">
    <location>
        <begin position="40"/>
        <end position="188"/>
    </location>
</feature>
<keyword evidence="4" id="KW-1185">Reference proteome</keyword>
<feature type="signal peptide" evidence="2">
    <location>
        <begin position="1"/>
        <end position="17"/>
    </location>
</feature>
<dbReference type="Proteomes" id="UP000288168">
    <property type="component" value="Unassembled WGS sequence"/>
</dbReference>
<evidence type="ECO:0000313" key="4">
    <source>
        <dbReference type="Proteomes" id="UP000288168"/>
    </source>
</evidence>
<accession>A0A428NF80</accession>